<comment type="caution">
    <text evidence="3">The sequence shown here is derived from an EMBL/GenBank/DDBJ whole genome shotgun (WGS) entry which is preliminary data.</text>
</comment>
<proteinExistence type="predicted"/>
<protein>
    <recommendedName>
        <fullName evidence="5">Transmembrane protein</fullName>
    </recommendedName>
</protein>
<evidence type="ECO:0000256" key="1">
    <source>
        <dbReference type="SAM" id="MobiDB-lite"/>
    </source>
</evidence>
<evidence type="ECO:0000256" key="2">
    <source>
        <dbReference type="SAM" id="Phobius"/>
    </source>
</evidence>
<organism evidence="3 4">
    <name type="scientific">Rhodofomes roseus</name>
    <dbReference type="NCBI Taxonomy" id="34475"/>
    <lineage>
        <taxon>Eukaryota</taxon>
        <taxon>Fungi</taxon>
        <taxon>Dikarya</taxon>
        <taxon>Basidiomycota</taxon>
        <taxon>Agaricomycotina</taxon>
        <taxon>Agaricomycetes</taxon>
        <taxon>Polyporales</taxon>
        <taxon>Rhodofomes</taxon>
    </lineage>
</organism>
<keyword evidence="2" id="KW-1133">Transmembrane helix</keyword>
<feature type="transmembrane region" description="Helical" evidence="2">
    <location>
        <begin position="87"/>
        <end position="105"/>
    </location>
</feature>
<feature type="compositionally biased region" description="Acidic residues" evidence="1">
    <location>
        <begin position="304"/>
        <end position="315"/>
    </location>
</feature>
<gene>
    <name evidence="3" type="ORF">C8Q71DRAFT_128812</name>
</gene>
<feature type="transmembrane region" description="Helical" evidence="2">
    <location>
        <begin position="200"/>
        <end position="221"/>
    </location>
</feature>
<dbReference type="Proteomes" id="UP000814176">
    <property type="component" value="Unassembled WGS sequence"/>
</dbReference>
<evidence type="ECO:0000313" key="3">
    <source>
        <dbReference type="EMBL" id="KAH9834888.1"/>
    </source>
</evidence>
<keyword evidence="2" id="KW-0812">Transmembrane</keyword>
<feature type="transmembrane region" description="Helical" evidence="2">
    <location>
        <begin position="117"/>
        <end position="140"/>
    </location>
</feature>
<sequence length="315" mass="34599">MEPSSSPNATSPLTAFLNAEEALLKSAMEDYHITRMMSDISGKADFYGRIFSSTGTDIGPCSTSYSTILCLLPFITQTQSCSNWMNFLSYGSIPYEISICTVYIMRLYALYGCNRKILVFLCIFYVGVISSESTIIGIIAHDSVFEPLPGPLQEITGCIPSGIKPWAWTFWLPMLTFETLLLVLSLFRSMQLIFEDRRPAIIYVLLRDSVIYFGGVVLAIVTNVVGWKVAGNGLFAAFFPVAIMAFSVLASRLLLNMHDAVDPSNRFLQATAYGTRSTTTNGDLPTHGTASIQFGRNSAVDPEGMSEADVELSNL</sequence>
<dbReference type="GeneID" id="71997196"/>
<feature type="transmembrane region" description="Helical" evidence="2">
    <location>
        <begin position="233"/>
        <end position="255"/>
    </location>
</feature>
<evidence type="ECO:0000313" key="4">
    <source>
        <dbReference type="Proteomes" id="UP000814176"/>
    </source>
</evidence>
<dbReference type="EMBL" id="JADCUA010000014">
    <property type="protein sequence ID" value="KAH9834888.1"/>
    <property type="molecule type" value="Genomic_DNA"/>
</dbReference>
<feature type="region of interest" description="Disordered" evidence="1">
    <location>
        <begin position="296"/>
        <end position="315"/>
    </location>
</feature>
<dbReference type="RefSeq" id="XP_047777374.1">
    <property type="nucleotide sequence ID" value="XM_047916464.1"/>
</dbReference>
<keyword evidence="4" id="KW-1185">Reference proteome</keyword>
<accession>A0ABQ8KBK2</accession>
<feature type="transmembrane region" description="Helical" evidence="2">
    <location>
        <begin position="170"/>
        <end position="188"/>
    </location>
</feature>
<keyword evidence="2" id="KW-0472">Membrane</keyword>
<reference evidence="3 4" key="1">
    <citation type="journal article" date="2021" name="Environ. Microbiol.">
        <title>Gene family expansions and transcriptome signatures uncover fungal adaptations to wood decay.</title>
        <authorList>
            <person name="Hage H."/>
            <person name="Miyauchi S."/>
            <person name="Viragh M."/>
            <person name="Drula E."/>
            <person name="Min B."/>
            <person name="Chaduli D."/>
            <person name="Navarro D."/>
            <person name="Favel A."/>
            <person name="Norest M."/>
            <person name="Lesage-Meessen L."/>
            <person name="Balint B."/>
            <person name="Merenyi Z."/>
            <person name="de Eugenio L."/>
            <person name="Morin E."/>
            <person name="Martinez A.T."/>
            <person name="Baldrian P."/>
            <person name="Stursova M."/>
            <person name="Martinez M.J."/>
            <person name="Novotny C."/>
            <person name="Magnuson J.K."/>
            <person name="Spatafora J.W."/>
            <person name="Maurice S."/>
            <person name="Pangilinan J."/>
            <person name="Andreopoulos W."/>
            <person name="LaButti K."/>
            <person name="Hundley H."/>
            <person name="Na H."/>
            <person name="Kuo A."/>
            <person name="Barry K."/>
            <person name="Lipzen A."/>
            <person name="Henrissat B."/>
            <person name="Riley R."/>
            <person name="Ahrendt S."/>
            <person name="Nagy L.G."/>
            <person name="Grigoriev I.V."/>
            <person name="Martin F."/>
            <person name="Rosso M.N."/>
        </authorList>
    </citation>
    <scope>NUCLEOTIDE SEQUENCE [LARGE SCALE GENOMIC DNA]</scope>
    <source>
        <strain evidence="3 4">CIRM-BRFM 1785</strain>
    </source>
</reference>
<evidence type="ECO:0008006" key="5">
    <source>
        <dbReference type="Google" id="ProtNLM"/>
    </source>
</evidence>
<name>A0ABQ8KBK2_9APHY</name>